<name>K2MUT7_TRYCR</name>
<sequence>MRLCGLLRHPALNCTAVHYAHHSEASRKKKMRRRRGQKRRASHETVSLRDSVGMLIPEACLRRERLSPDALDRSVEEKAREILGLGADSAHAWGPYGAQFDRRDIRFQGKNGDMRQFAEMATRAASMEKWRGMSPQGDTPLKGAVAFVGGKKQKRQLSGTSTDNSKENFKCGSAPMLQRVMKRYGGDFSPLAHAMATGGVAEANVGNCHHDDDGGGDGNSTPISGANQKPGATSLSSSVTEGKRRMERRQRRLERILNREGNVHPCVYQGGCASHGGAAMCPFVLYPATVCVTWLRHGRCDDALRGCCPWWHGCVADTSKREVVGSRLFCDAGDADFGERELLRESCTWMGTILQMFLDLVVTTAEHAEFSVSDGVMSSETMRRIFEETPGTARRNGKCHTTDMPLQYEPARGVFLVERELAVSALMTEEGVTGSMRWNDAHTKEEAEEEETDSFDAMFFRDLASSQKSVEAPQKEVGGAAAEMHATAQARLRRVLATFRGYVAAVDAIDTTGDRIALCPPLTRWLLQRVTDDYAKQNNNNNNGTIMEPTPQSLFEEASTILLHTCLWRCKLGHGNDKNSPAGPHRWSGLLLLQLMSLLTRIPASREASTAVGCTEGSFLYTALLSLHMKRTPSWSSDNIQARYMSCWVFFHSLLSTLALALVREGIEQFAFSRLALVDVARKIACKVEDHFSMPLLRASGWSAWTDEQMFATHQKKAYTAVDYARFHMPVTAHCFMASVLNTFMLHILREATRLYQPRVTPVAAVFLGEAGIWNCRRNAFGGNGVFEEVVVVSRCEEACNLMRVRPWRCSRVCMTKTMRFWRDGRN</sequence>
<accession>K2MUT7</accession>
<evidence type="ECO:0000256" key="1">
    <source>
        <dbReference type="SAM" id="MobiDB-lite"/>
    </source>
</evidence>
<organism evidence="2 3">
    <name type="scientific">Trypanosoma cruzi marinkellei</name>
    <dbReference type="NCBI Taxonomy" id="85056"/>
    <lineage>
        <taxon>Eukaryota</taxon>
        <taxon>Discoba</taxon>
        <taxon>Euglenozoa</taxon>
        <taxon>Kinetoplastea</taxon>
        <taxon>Metakinetoplastina</taxon>
        <taxon>Trypanosomatida</taxon>
        <taxon>Trypanosomatidae</taxon>
        <taxon>Trypanosoma</taxon>
        <taxon>Schizotrypanum</taxon>
    </lineage>
</organism>
<protein>
    <submittedName>
        <fullName evidence="2">Uncharacterized protein</fullName>
    </submittedName>
</protein>
<evidence type="ECO:0000313" key="2">
    <source>
        <dbReference type="EMBL" id="EKF26096.1"/>
    </source>
</evidence>
<feature type="region of interest" description="Disordered" evidence="1">
    <location>
        <begin position="206"/>
        <end position="248"/>
    </location>
</feature>
<dbReference type="OrthoDB" id="273740at2759"/>
<feature type="compositionally biased region" description="Basic residues" evidence="1">
    <location>
        <begin position="27"/>
        <end position="41"/>
    </location>
</feature>
<evidence type="ECO:0000313" key="3">
    <source>
        <dbReference type="Proteomes" id="UP000007350"/>
    </source>
</evidence>
<proteinExistence type="predicted"/>
<dbReference type="EMBL" id="AHKC01022333">
    <property type="protein sequence ID" value="EKF26096.1"/>
    <property type="molecule type" value="Genomic_DNA"/>
</dbReference>
<gene>
    <name evidence="2" type="ORF">MOQ_010225</name>
</gene>
<feature type="region of interest" description="Disordered" evidence="1">
    <location>
        <begin position="22"/>
        <end position="47"/>
    </location>
</feature>
<dbReference type="Proteomes" id="UP000007350">
    <property type="component" value="Unassembled WGS sequence"/>
</dbReference>
<feature type="compositionally biased region" description="Polar residues" evidence="1">
    <location>
        <begin position="219"/>
        <end position="240"/>
    </location>
</feature>
<reference evidence="2 3" key="1">
    <citation type="journal article" date="2012" name="BMC Genomics">
        <title>Comparative genomic analysis of human infective Trypanosoma cruzi lineages with the bat-restricted subspecies T. cruzi marinkellei.</title>
        <authorList>
            <person name="Franzen O."/>
            <person name="Talavera-Lopez C."/>
            <person name="Ochaya S."/>
            <person name="Butler C.E."/>
            <person name="Messenger L.A."/>
            <person name="Lewis M.D."/>
            <person name="Llewellyn M.S."/>
            <person name="Marinkelle C.J."/>
            <person name="Tyler K.M."/>
            <person name="Miles M.A."/>
            <person name="Andersson B."/>
        </authorList>
    </citation>
    <scope>NUCLEOTIDE SEQUENCE [LARGE SCALE GENOMIC DNA]</scope>
    <source>
        <strain evidence="2 3">B7</strain>
    </source>
</reference>
<keyword evidence="3" id="KW-1185">Reference proteome</keyword>
<comment type="caution">
    <text evidence="2">The sequence shown here is derived from an EMBL/GenBank/DDBJ whole genome shotgun (WGS) entry which is preliminary data.</text>
</comment>
<dbReference type="AlphaFoldDB" id="K2MUT7"/>